<dbReference type="Pfam" id="PF21621">
    <property type="entry name" value="MPI_cupin_dom"/>
    <property type="match status" value="1"/>
</dbReference>
<dbReference type="SUPFAM" id="SSF51182">
    <property type="entry name" value="RmlC-like cupins"/>
    <property type="match status" value="1"/>
</dbReference>
<dbReference type="GO" id="GO:0008270">
    <property type="term" value="F:zinc ion binding"/>
    <property type="evidence" value="ECO:0007669"/>
    <property type="project" value="InterPro"/>
</dbReference>
<feature type="domain" description="Phosphomannose isomerase type I catalytic" evidence="7">
    <location>
        <begin position="27"/>
        <end position="133"/>
    </location>
</feature>
<dbReference type="Proteomes" id="UP000001654">
    <property type="component" value="Chromosome"/>
</dbReference>
<dbReference type="InterPro" id="IPR014628">
    <property type="entry name" value="Man6P_isomerase_Firm_short"/>
</dbReference>
<keyword evidence="10" id="KW-1185">Reference proteome</keyword>
<evidence type="ECO:0000313" key="9">
    <source>
        <dbReference type="EMBL" id="ADF52541.1"/>
    </source>
</evidence>
<dbReference type="EMBL" id="CP001650">
    <property type="protein sequence ID" value="ADF52541.1"/>
    <property type="molecule type" value="Genomic_DNA"/>
</dbReference>
<dbReference type="InterPro" id="IPR014710">
    <property type="entry name" value="RmlC-like_jellyroll"/>
</dbReference>
<dbReference type="GO" id="GO:0004476">
    <property type="term" value="F:mannose-6-phosphate isomerase activity"/>
    <property type="evidence" value="ECO:0007669"/>
    <property type="project" value="InterPro"/>
</dbReference>
<evidence type="ECO:0000256" key="5">
    <source>
        <dbReference type="PIRSR" id="PIRSR036894-1"/>
    </source>
</evidence>
<dbReference type="AlphaFoldDB" id="D5BBU2"/>
<gene>
    <name evidence="9" type="ordered locus">ZPR_2216</name>
</gene>
<dbReference type="PANTHER" id="PTHR42742:SF3">
    <property type="entry name" value="FRUCTOKINASE"/>
    <property type="match status" value="1"/>
</dbReference>
<evidence type="ECO:0000256" key="1">
    <source>
        <dbReference type="ARBA" id="ARBA00022723"/>
    </source>
</evidence>
<comment type="cofactor">
    <cofactor evidence="5">
        <name>Zn(2+)</name>
        <dbReference type="ChEBI" id="CHEBI:29105"/>
    </cofactor>
    <text evidence="5">Binds 1 zinc ion per subunit.</text>
</comment>
<dbReference type="Pfam" id="PF20511">
    <property type="entry name" value="PMI_typeI_cat"/>
    <property type="match status" value="1"/>
</dbReference>
<evidence type="ECO:0000256" key="2">
    <source>
        <dbReference type="ARBA" id="ARBA00022833"/>
    </source>
</evidence>
<feature type="domain" description="Mannose-6-phosphate isomerase cupin" evidence="8">
    <location>
        <begin position="266"/>
        <end position="338"/>
    </location>
</feature>
<dbReference type="InterPro" id="IPR051804">
    <property type="entry name" value="Carb_Metab_Reg_Kinase/Isom"/>
</dbReference>
<dbReference type="PANTHER" id="PTHR42742">
    <property type="entry name" value="TRANSCRIPTIONAL REPRESSOR MPRA"/>
    <property type="match status" value="1"/>
</dbReference>
<reference evidence="9 10" key="1">
    <citation type="journal article" date="2010" name="BMC Genomics">
        <title>The complete genome of Zunongwangia profunda SM-A87 reveals its adaptation to the deep-sea environment and ecological role in sedimentary organic nitrogen degradation.</title>
        <authorList>
            <person name="Qin Q.L."/>
            <person name="Zhang X.Y."/>
            <person name="Wang X.M."/>
            <person name="Liu G.M."/>
            <person name="Chen X.L."/>
            <person name="Xie B.B."/>
            <person name="Dang H.Y."/>
            <person name="Zhou B.C."/>
            <person name="Yu J."/>
            <person name="Zhang Y.Z."/>
        </authorList>
    </citation>
    <scope>NUCLEOTIDE SEQUENCE [LARGE SCALE GENOMIC DNA]</scope>
    <source>
        <strain evidence="10">DSM 18752 / CCTCC AB 206139 / SM-A87</strain>
    </source>
</reference>
<dbReference type="InterPro" id="IPR011051">
    <property type="entry name" value="RmlC_Cupin_sf"/>
</dbReference>
<organism evidence="9 10">
    <name type="scientific">Zunongwangia profunda (strain DSM 18752 / CCTCC AB 206139 / SM-A87)</name>
    <name type="common">Wangia profunda</name>
    <dbReference type="NCBI Taxonomy" id="655815"/>
    <lineage>
        <taxon>Bacteria</taxon>
        <taxon>Pseudomonadati</taxon>
        <taxon>Bacteroidota</taxon>
        <taxon>Flavobacteriia</taxon>
        <taxon>Flavobacteriales</taxon>
        <taxon>Flavobacteriaceae</taxon>
        <taxon>Zunongwangia</taxon>
    </lineage>
</organism>
<dbReference type="CDD" id="cd07010">
    <property type="entry name" value="cupin_PMI_type_I_N_bac"/>
    <property type="match status" value="1"/>
</dbReference>
<keyword evidence="2 5" id="KW-0862">Zinc</keyword>
<evidence type="ECO:0000256" key="4">
    <source>
        <dbReference type="ARBA" id="ARBA00030762"/>
    </source>
</evidence>
<keyword evidence="1 5" id="KW-0479">Metal-binding</keyword>
<dbReference type="KEGG" id="zpr:ZPR_2216"/>
<dbReference type="PIRSF" id="PIRSF036894">
    <property type="entry name" value="PMI_Firm_short"/>
    <property type="match status" value="1"/>
</dbReference>
<accession>D5BBU2</accession>
<keyword evidence="9" id="KW-0413">Isomerase</keyword>
<evidence type="ECO:0000259" key="7">
    <source>
        <dbReference type="Pfam" id="PF20511"/>
    </source>
</evidence>
<evidence type="ECO:0000313" key="10">
    <source>
        <dbReference type="Proteomes" id="UP000001654"/>
    </source>
</evidence>
<proteinExistence type="predicted"/>
<dbReference type="Gene3D" id="2.60.120.10">
    <property type="entry name" value="Jelly Rolls"/>
    <property type="match status" value="2"/>
</dbReference>
<dbReference type="STRING" id="655815.ZPR_2216"/>
<protein>
    <recommendedName>
        <fullName evidence="3">Phosphohexomutase</fullName>
    </recommendedName>
    <alternativeName>
        <fullName evidence="4">Phosphomannose isomerase</fullName>
    </alternativeName>
</protein>
<dbReference type="InterPro" id="IPR049071">
    <property type="entry name" value="MPI_cupin_dom"/>
</dbReference>
<name>D5BBU2_ZUNPS</name>
<dbReference type="GO" id="GO:0005975">
    <property type="term" value="P:carbohydrate metabolic process"/>
    <property type="evidence" value="ECO:0007669"/>
    <property type="project" value="InterPro"/>
</dbReference>
<evidence type="ECO:0000259" key="8">
    <source>
        <dbReference type="Pfam" id="PF21621"/>
    </source>
</evidence>
<feature type="binding site" evidence="5">
    <location>
        <position position="197"/>
    </location>
    <ligand>
        <name>Zn(2+)</name>
        <dbReference type="ChEBI" id="CHEBI:29105"/>
    </ligand>
</feature>
<evidence type="ECO:0000256" key="6">
    <source>
        <dbReference type="PIRSR" id="PIRSR036894-2"/>
    </source>
</evidence>
<feature type="binding site" evidence="5">
    <location>
        <position position="139"/>
    </location>
    <ligand>
        <name>Zn(2+)</name>
        <dbReference type="ChEBI" id="CHEBI:29105"/>
    </ligand>
</feature>
<dbReference type="HOGENOM" id="CLU_020529_0_1_10"/>
<feature type="active site" evidence="6">
    <location>
        <position position="217"/>
    </location>
</feature>
<feature type="binding site" evidence="5">
    <location>
        <position position="122"/>
    </location>
    <ligand>
        <name>Zn(2+)</name>
        <dbReference type="ChEBI" id="CHEBI:29105"/>
    </ligand>
</feature>
<sequence length="343" mass="38605">MVLKFLLIFILDLILTQIRMLNYPIKFTPILKEKIWGGEKLATILNKESNAKNLGESWEISGVKGDISVVENGALKGKTLNELLEEYKGRILGEKIYADFGAEFPLLIKYIDAKTALSVQLHPHDDLAKERHNSFGKTEMWFIMQADKNADINVGFKETITKEDYIKHLEEGKITEVLNFEPVKKGDSFFINTGKVHAIGAGVLLAEIQQTSDITYRIYDWDRVDDQGNARELHTALAIDAIDFEKKDDFKMEYDKTPNQSSNIADCQYFTTNYLPVKGSITKDYSAVDSFIIYMAVSGKASISVAGNTEEIEQGQTLLIPAENKEVQISADNCELLEVSVSR</sequence>
<evidence type="ECO:0000256" key="3">
    <source>
        <dbReference type="ARBA" id="ARBA00029741"/>
    </source>
</evidence>
<dbReference type="eggNOG" id="COG1482">
    <property type="taxonomic scope" value="Bacteria"/>
</dbReference>
<dbReference type="InterPro" id="IPR046457">
    <property type="entry name" value="PMI_typeI_cat"/>
</dbReference>